<protein>
    <recommendedName>
        <fullName evidence="3">ABC-type transport auxiliary lipoprotein component domain-containing protein</fullName>
    </recommendedName>
</protein>
<organism evidence="4 5">
    <name type="scientific">Pseudomonas cuatrocienegasensis</name>
    <dbReference type="NCBI Taxonomy" id="543360"/>
    <lineage>
        <taxon>Bacteria</taxon>
        <taxon>Pseudomonadati</taxon>
        <taxon>Pseudomonadota</taxon>
        <taxon>Gammaproteobacteria</taxon>
        <taxon>Pseudomonadales</taxon>
        <taxon>Pseudomonadaceae</taxon>
        <taxon>Pseudomonas</taxon>
    </lineage>
</organism>
<dbReference type="Pfam" id="PF03886">
    <property type="entry name" value="ABC_trans_aux"/>
    <property type="match status" value="1"/>
</dbReference>
<evidence type="ECO:0000313" key="4">
    <source>
        <dbReference type="EMBL" id="SEQ83590.1"/>
    </source>
</evidence>
<dbReference type="Proteomes" id="UP000198512">
    <property type="component" value="Unassembled WGS sequence"/>
</dbReference>
<dbReference type="RefSeq" id="WP_170829060.1">
    <property type="nucleotide sequence ID" value="NZ_FOFP01000010.1"/>
</dbReference>
<evidence type="ECO:0000313" key="5">
    <source>
        <dbReference type="Proteomes" id="UP000198512"/>
    </source>
</evidence>
<comment type="caution">
    <text evidence="4">The sequence shown here is derived from an EMBL/GenBank/DDBJ whole genome shotgun (WGS) entry which is preliminary data.</text>
</comment>
<feature type="domain" description="ABC-type transport auxiliary lipoprotein component" evidence="3">
    <location>
        <begin position="28"/>
        <end position="184"/>
    </location>
</feature>
<keyword evidence="5" id="KW-1185">Reference proteome</keyword>
<evidence type="ECO:0000259" key="3">
    <source>
        <dbReference type="Pfam" id="PF03886"/>
    </source>
</evidence>
<dbReference type="PROSITE" id="PS51257">
    <property type="entry name" value="PROKAR_LIPOPROTEIN"/>
    <property type="match status" value="1"/>
</dbReference>
<evidence type="ECO:0000256" key="2">
    <source>
        <dbReference type="SAM" id="SignalP"/>
    </source>
</evidence>
<accession>A0ABY1BGX7</accession>
<dbReference type="SUPFAM" id="SSF159594">
    <property type="entry name" value="XCC0632-like"/>
    <property type="match status" value="1"/>
</dbReference>
<feature type="chain" id="PRO_5046681385" description="ABC-type transport auxiliary lipoprotein component domain-containing protein" evidence="2">
    <location>
        <begin position="24"/>
        <end position="234"/>
    </location>
</feature>
<sequence length="234" mass="24884">MNVVRLPLGLLLATVLSACVSNAPVPLYQLDAGPAHAPVNEEGIAVLLGPISIADYLQREALLQRQEDGSLTTATGGRWAGSLAADIDQQLLRQLAAQLDTQRLVLAPAAPGFVPQVQIKLAISRLDSGPSRPAVLEAQWSLLSKDGKLLNGRLIRLEEPHQGGLADQVQAQSRVMQKLVTQLASAVRSADKAESVAQADAARKKAPATPAKPEAPPRMPVAEPIRIDAEVFRF</sequence>
<evidence type="ECO:0000256" key="1">
    <source>
        <dbReference type="SAM" id="MobiDB-lite"/>
    </source>
</evidence>
<dbReference type="InterPro" id="IPR005586">
    <property type="entry name" value="ABC_trans_aux"/>
</dbReference>
<reference evidence="4 5" key="1">
    <citation type="submission" date="2016-10" db="EMBL/GenBank/DDBJ databases">
        <authorList>
            <person name="Varghese N."/>
            <person name="Submissions S."/>
        </authorList>
    </citation>
    <scope>NUCLEOTIDE SEQUENCE [LARGE SCALE GENOMIC DNA]</scope>
    <source>
        <strain evidence="4 5">CIP 109853</strain>
    </source>
</reference>
<gene>
    <name evidence="4" type="ORF">SAMN05216600_110141</name>
</gene>
<feature type="region of interest" description="Disordered" evidence="1">
    <location>
        <begin position="195"/>
        <end position="221"/>
    </location>
</feature>
<dbReference type="EMBL" id="FOFP01000010">
    <property type="protein sequence ID" value="SEQ83590.1"/>
    <property type="molecule type" value="Genomic_DNA"/>
</dbReference>
<keyword evidence="2" id="KW-0732">Signal</keyword>
<proteinExistence type="predicted"/>
<name>A0ABY1BGX7_9PSED</name>
<feature type="signal peptide" evidence="2">
    <location>
        <begin position="1"/>
        <end position="23"/>
    </location>
</feature>
<dbReference type="Gene3D" id="3.40.50.10610">
    <property type="entry name" value="ABC-type transport auxiliary lipoprotein component"/>
    <property type="match status" value="1"/>
</dbReference>